<feature type="chain" id="PRO_5044597966" description="Immunoglobulin V-set domain-containing protein" evidence="3">
    <location>
        <begin position="23"/>
        <end position="161"/>
    </location>
</feature>
<name>A0A3Q1F8E3_9TELE</name>
<dbReference type="Ensembl" id="ENSAPOT00000006311.1">
    <property type="protein sequence ID" value="ENSAPOP00000025411.1"/>
    <property type="gene ID" value="ENSAPOG00000008506.1"/>
</dbReference>
<dbReference type="Ensembl" id="ENSAPOT00000031754.1">
    <property type="protein sequence ID" value="ENSAPOP00000028876.1"/>
    <property type="gene ID" value="ENSAPOG00000014416.1"/>
</dbReference>
<dbReference type="InterPro" id="IPR036179">
    <property type="entry name" value="Ig-like_dom_sf"/>
</dbReference>
<dbReference type="InterPro" id="IPR050413">
    <property type="entry name" value="TCR_beta_variable"/>
</dbReference>
<dbReference type="Ensembl" id="ENSAPOT00000022335.1">
    <property type="protein sequence ID" value="ENSAPOP00000014031.1"/>
    <property type="gene ID" value="ENSAPOG00000016881.1"/>
</dbReference>
<dbReference type="GO" id="GO:0002376">
    <property type="term" value="P:immune system process"/>
    <property type="evidence" value="ECO:0007669"/>
    <property type="project" value="UniProtKB-KW"/>
</dbReference>
<dbReference type="Gene3D" id="2.60.40.10">
    <property type="entry name" value="Immunoglobulins"/>
    <property type="match status" value="1"/>
</dbReference>
<dbReference type="PANTHER" id="PTHR23268">
    <property type="entry name" value="T-CELL RECEPTOR BETA CHAIN"/>
    <property type="match status" value="1"/>
</dbReference>
<dbReference type="SUPFAM" id="SSF48726">
    <property type="entry name" value="Immunoglobulin"/>
    <property type="match status" value="1"/>
</dbReference>
<evidence type="ECO:0000256" key="3">
    <source>
        <dbReference type="SAM" id="SignalP"/>
    </source>
</evidence>
<dbReference type="AlphaFoldDB" id="A0A3Q1F8E3"/>
<evidence type="ECO:0000256" key="2">
    <source>
        <dbReference type="ARBA" id="ARBA00022859"/>
    </source>
</evidence>
<keyword evidence="2" id="KW-0391">Immunity</keyword>
<sequence length="161" mass="18015">MPWLCCLLCVVFLVFSTGSSLSDRVSQTPDHICKTPGEEAQINCSHSIEGYDRILWYKQMRNSPLQFLGYAYMAVASPEPGLDVKIEGSTSKDQTCTLTVKALSPNSSAVYFCAKVGLNSMQKKKFEQESLYLFSTTTTTTKRRLLKTFEVDVIFAAEELL</sequence>
<proteinExistence type="predicted"/>
<evidence type="ECO:0000313" key="6">
    <source>
        <dbReference type="Proteomes" id="UP000257200"/>
    </source>
</evidence>
<dbReference type="GO" id="GO:0007166">
    <property type="term" value="P:cell surface receptor signaling pathway"/>
    <property type="evidence" value="ECO:0007669"/>
    <property type="project" value="TreeGrafter"/>
</dbReference>
<organism evidence="5 6">
    <name type="scientific">Acanthochromis polyacanthus</name>
    <name type="common">spiny chromis</name>
    <dbReference type="NCBI Taxonomy" id="80966"/>
    <lineage>
        <taxon>Eukaryota</taxon>
        <taxon>Metazoa</taxon>
        <taxon>Chordata</taxon>
        <taxon>Craniata</taxon>
        <taxon>Vertebrata</taxon>
        <taxon>Euteleostomi</taxon>
        <taxon>Actinopterygii</taxon>
        <taxon>Neopterygii</taxon>
        <taxon>Teleostei</taxon>
        <taxon>Neoteleostei</taxon>
        <taxon>Acanthomorphata</taxon>
        <taxon>Ovalentaria</taxon>
        <taxon>Pomacentridae</taxon>
        <taxon>Acanthochromis</taxon>
    </lineage>
</organism>
<feature type="signal peptide" evidence="3">
    <location>
        <begin position="1"/>
        <end position="22"/>
    </location>
</feature>
<keyword evidence="1 3" id="KW-0732">Signal</keyword>
<dbReference type="CDD" id="cd00099">
    <property type="entry name" value="IgV"/>
    <property type="match status" value="1"/>
</dbReference>
<evidence type="ECO:0000313" key="5">
    <source>
        <dbReference type="Ensembl" id="ENSAPOP00000014031.1"/>
    </source>
</evidence>
<dbReference type="GO" id="GO:0005886">
    <property type="term" value="C:plasma membrane"/>
    <property type="evidence" value="ECO:0007669"/>
    <property type="project" value="TreeGrafter"/>
</dbReference>
<keyword evidence="6" id="KW-1185">Reference proteome</keyword>
<protein>
    <recommendedName>
        <fullName evidence="4">Immunoglobulin V-set domain-containing protein</fullName>
    </recommendedName>
</protein>
<dbReference type="Proteomes" id="UP000257200">
    <property type="component" value="Unplaced"/>
</dbReference>
<evidence type="ECO:0000256" key="1">
    <source>
        <dbReference type="ARBA" id="ARBA00022729"/>
    </source>
</evidence>
<dbReference type="InterPro" id="IPR013783">
    <property type="entry name" value="Ig-like_fold"/>
</dbReference>
<feature type="domain" description="Immunoglobulin V-set" evidence="4">
    <location>
        <begin position="27"/>
        <end position="120"/>
    </location>
</feature>
<accession>A0A3Q1F8E3</accession>
<dbReference type="InterPro" id="IPR013106">
    <property type="entry name" value="Ig_V-set"/>
</dbReference>
<dbReference type="GeneTree" id="ENSGT01140000283519"/>
<evidence type="ECO:0000259" key="4">
    <source>
        <dbReference type="Pfam" id="PF07686"/>
    </source>
</evidence>
<reference evidence="5" key="1">
    <citation type="submission" date="2025-05" db="UniProtKB">
        <authorList>
            <consortium name="Ensembl"/>
        </authorList>
    </citation>
    <scope>IDENTIFICATION</scope>
</reference>
<dbReference type="Pfam" id="PF07686">
    <property type="entry name" value="V-set"/>
    <property type="match status" value="1"/>
</dbReference>
<dbReference type="PANTHER" id="PTHR23268:SF102">
    <property type="entry name" value="IMMUNOGLOBULIN V-SET DOMAIN-CONTAINING PROTEIN"/>
    <property type="match status" value="1"/>
</dbReference>